<reference evidence="1 2" key="1">
    <citation type="submission" date="2018-10" db="EMBL/GenBank/DDBJ databases">
        <title>Relationship between Morphology and Antimicrobial Activity in Streptomyces.</title>
        <authorList>
            <person name="Kang H.J."/>
            <person name="Kim S.B."/>
        </authorList>
    </citation>
    <scope>NUCLEOTIDE SEQUENCE [LARGE SCALE GENOMIC DNA]</scope>
    <source>
        <strain evidence="1 2">BH38</strain>
    </source>
</reference>
<gene>
    <name evidence="1" type="ORF">DWB77_06065</name>
</gene>
<keyword evidence="2" id="KW-1185">Reference proteome</keyword>
<dbReference type="EMBL" id="CP032698">
    <property type="protein sequence ID" value="AYG83864.1"/>
    <property type="molecule type" value="Genomic_DNA"/>
</dbReference>
<evidence type="ECO:0000313" key="1">
    <source>
        <dbReference type="EMBL" id="AYG83864.1"/>
    </source>
</evidence>
<name>A0A387HK42_9ACTN</name>
<sequence>MTSPLKYPRPPVELAGAVEAYLYDCTPVEGCGVCAALVKELGEAKAAEKWSAAYDAAAEVRNHPHAAKGWAR</sequence>
<protein>
    <submittedName>
        <fullName evidence="1">Uncharacterized protein</fullName>
    </submittedName>
</protein>
<dbReference type="AlphaFoldDB" id="A0A387HK42"/>
<proteinExistence type="predicted"/>
<dbReference type="KEGG" id="shun:DWB77_06065"/>
<organism evidence="1 2">
    <name type="scientific">Streptomyces hundungensis</name>
    <dbReference type="NCBI Taxonomy" id="1077946"/>
    <lineage>
        <taxon>Bacteria</taxon>
        <taxon>Bacillati</taxon>
        <taxon>Actinomycetota</taxon>
        <taxon>Actinomycetes</taxon>
        <taxon>Kitasatosporales</taxon>
        <taxon>Streptomycetaceae</taxon>
        <taxon>Streptomyces</taxon>
    </lineage>
</organism>
<accession>A0A387HK42</accession>
<dbReference type="Proteomes" id="UP000271554">
    <property type="component" value="Chromosome"/>
</dbReference>
<evidence type="ECO:0000313" key="2">
    <source>
        <dbReference type="Proteomes" id="UP000271554"/>
    </source>
</evidence>